<accession>A0ABR9DZJ2</accession>
<gene>
    <name evidence="2" type="ORF">PALI_a1914</name>
</gene>
<feature type="transmembrane region" description="Helical" evidence="1">
    <location>
        <begin position="53"/>
        <end position="75"/>
    </location>
</feature>
<organism evidence="2 3">
    <name type="scientific">Pseudoalteromonas aliena SW19</name>
    <dbReference type="NCBI Taxonomy" id="1314866"/>
    <lineage>
        <taxon>Bacteria</taxon>
        <taxon>Pseudomonadati</taxon>
        <taxon>Pseudomonadota</taxon>
        <taxon>Gammaproteobacteria</taxon>
        <taxon>Alteromonadales</taxon>
        <taxon>Pseudoalteromonadaceae</taxon>
        <taxon>Pseudoalteromonas</taxon>
    </lineage>
</organism>
<keyword evidence="3" id="KW-1185">Reference proteome</keyword>
<reference evidence="2 3" key="1">
    <citation type="submission" date="2015-06" db="EMBL/GenBank/DDBJ databases">
        <title>Genome sequence of Pseudoalteromonas aliena.</title>
        <authorList>
            <person name="Xie B.-B."/>
            <person name="Rong J.-C."/>
            <person name="Qin Q.-L."/>
            <person name="Zhang Y.-Z."/>
        </authorList>
    </citation>
    <scope>NUCLEOTIDE SEQUENCE [LARGE SCALE GENOMIC DNA]</scope>
    <source>
        <strain evidence="2 3">SW19</strain>
    </source>
</reference>
<dbReference type="Proteomes" id="UP000648482">
    <property type="component" value="Unassembled WGS sequence"/>
</dbReference>
<keyword evidence="1" id="KW-0472">Membrane</keyword>
<dbReference type="EMBL" id="AQGU01000022">
    <property type="protein sequence ID" value="MBE0358614.1"/>
    <property type="molecule type" value="Genomic_DNA"/>
</dbReference>
<sequence>MTQFHFILKKTKYLFAVVVLMAFTVWLWGDVLNPEEGANSFRQGSLLNEPTTLFWLSTATSIFFIFTCFYMLVLMESKLTLDIEKCSVSVSYYLLPQKTIYFESLNNLAVFKEEENPAEFGLYCAKQSEYYKPIYDSRGLFWTLSQQQTEEFIQLVKKHQLDQRKFPWHD</sequence>
<evidence type="ECO:0000313" key="2">
    <source>
        <dbReference type="EMBL" id="MBE0358614.1"/>
    </source>
</evidence>
<keyword evidence="1" id="KW-0812">Transmembrane</keyword>
<name>A0ABR9DZJ2_9GAMM</name>
<feature type="transmembrane region" description="Helical" evidence="1">
    <location>
        <begin position="12"/>
        <end position="29"/>
    </location>
</feature>
<proteinExistence type="predicted"/>
<keyword evidence="1" id="KW-1133">Transmembrane helix</keyword>
<dbReference type="RefSeq" id="WP_193155025.1">
    <property type="nucleotide sequence ID" value="NZ_AQGU01000022.1"/>
</dbReference>
<evidence type="ECO:0000256" key="1">
    <source>
        <dbReference type="SAM" id="Phobius"/>
    </source>
</evidence>
<evidence type="ECO:0000313" key="3">
    <source>
        <dbReference type="Proteomes" id="UP000648482"/>
    </source>
</evidence>
<comment type="caution">
    <text evidence="2">The sequence shown here is derived from an EMBL/GenBank/DDBJ whole genome shotgun (WGS) entry which is preliminary data.</text>
</comment>
<protein>
    <submittedName>
        <fullName evidence="2">Uncharacterized protein</fullName>
    </submittedName>
</protein>